<reference evidence="5" key="1">
    <citation type="journal article" date="2019" name="Int. J. Syst. Evol. Microbiol.">
        <title>The Global Catalogue of Microorganisms (GCM) 10K type strain sequencing project: providing services to taxonomists for standard genome sequencing and annotation.</title>
        <authorList>
            <consortium name="The Broad Institute Genomics Platform"/>
            <consortium name="The Broad Institute Genome Sequencing Center for Infectious Disease"/>
            <person name="Wu L."/>
            <person name="Ma J."/>
        </authorList>
    </citation>
    <scope>NUCLEOTIDE SEQUENCE [LARGE SCALE GENOMIC DNA]</scope>
    <source>
        <strain evidence="5">CGMCC 1.5362</strain>
    </source>
</reference>
<dbReference type="InterPro" id="IPR051675">
    <property type="entry name" value="Endo/Exo/Phosphatase_dom_1"/>
</dbReference>
<feature type="region of interest" description="Disordered" evidence="1">
    <location>
        <begin position="117"/>
        <end position="177"/>
    </location>
</feature>
<dbReference type="Pfam" id="PF10531">
    <property type="entry name" value="SLBB"/>
    <property type="match status" value="1"/>
</dbReference>
<dbReference type="PANTHER" id="PTHR21180">
    <property type="entry name" value="ENDONUCLEASE/EXONUCLEASE/PHOSPHATASE FAMILY DOMAIN-CONTAINING PROTEIN 1"/>
    <property type="match status" value="1"/>
</dbReference>
<gene>
    <name evidence="4" type="ORF">GCM10011509_14880</name>
</gene>
<feature type="compositionally biased region" description="Pro residues" evidence="1">
    <location>
        <begin position="241"/>
        <end position="250"/>
    </location>
</feature>
<feature type="transmembrane region" description="Helical" evidence="2">
    <location>
        <begin position="86"/>
        <end position="107"/>
    </location>
</feature>
<evidence type="ECO:0000256" key="1">
    <source>
        <dbReference type="SAM" id="MobiDB-lite"/>
    </source>
</evidence>
<feature type="region of interest" description="Disordered" evidence="1">
    <location>
        <begin position="1"/>
        <end position="65"/>
    </location>
</feature>
<keyword evidence="2" id="KW-0472">Membrane</keyword>
<dbReference type="Pfam" id="PF12836">
    <property type="entry name" value="HHH_3"/>
    <property type="match status" value="1"/>
</dbReference>
<keyword evidence="2" id="KW-0812">Transmembrane</keyword>
<dbReference type="Gene3D" id="3.10.560.10">
    <property type="entry name" value="Outer membrane lipoprotein wza domain like"/>
    <property type="match status" value="1"/>
</dbReference>
<feature type="compositionally biased region" description="Basic and acidic residues" evidence="1">
    <location>
        <begin position="11"/>
        <end position="21"/>
    </location>
</feature>
<accession>A0ABQ2FA35</accession>
<feature type="compositionally biased region" description="Basic and acidic residues" evidence="1">
    <location>
        <begin position="48"/>
        <end position="57"/>
    </location>
</feature>
<feature type="domain" description="Soluble ligand binding" evidence="3">
    <location>
        <begin position="182"/>
        <end position="236"/>
    </location>
</feature>
<dbReference type="Gene3D" id="1.10.150.280">
    <property type="entry name" value="AF1531-like domain"/>
    <property type="match status" value="1"/>
</dbReference>
<feature type="compositionally biased region" description="Gly residues" evidence="1">
    <location>
        <begin position="133"/>
        <end position="148"/>
    </location>
</feature>
<dbReference type="InterPro" id="IPR010994">
    <property type="entry name" value="RuvA_2-like"/>
</dbReference>
<feature type="region of interest" description="Disordered" evidence="1">
    <location>
        <begin position="237"/>
        <end position="264"/>
    </location>
</feature>
<evidence type="ECO:0000313" key="4">
    <source>
        <dbReference type="EMBL" id="GGK67549.1"/>
    </source>
</evidence>
<keyword evidence="2" id="KW-1133">Transmembrane helix</keyword>
<evidence type="ECO:0000256" key="2">
    <source>
        <dbReference type="SAM" id="Phobius"/>
    </source>
</evidence>
<dbReference type="Proteomes" id="UP000662111">
    <property type="component" value="Unassembled WGS sequence"/>
</dbReference>
<organism evidence="4 5">
    <name type="scientific">Ornithinimicrobium pekingense</name>
    <dbReference type="NCBI Taxonomy" id="384677"/>
    <lineage>
        <taxon>Bacteria</taxon>
        <taxon>Bacillati</taxon>
        <taxon>Actinomycetota</taxon>
        <taxon>Actinomycetes</taxon>
        <taxon>Micrococcales</taxon>
        <taxon>Ornithinimicrobiaceae</taxon>
        <taxon>Ornithinimicrobium</taxon>
    </lineage>
</organism>
<evidence type="ECO:0000313" key="5">
    <source>
        <dbReference type="Proteomes" id="UP000662111"/>
    </source>
</evidence>
<proteinExistence type="predicted"/>
<protein>
    <recommendedName>
        <fullName evidence="3">Soluble ligand binding domain-containing protein</fullName>
    </recommendedName>
</protein>
<comment type="caution">
    <text evidence="4">The sequence shown here is derived from an EMBL/GenBank/DDBJ whole genome shotgun (WGS) entry which is preliminary data.</text>
</comment>
<dbReference type="PANTHER" id="PTHR21180:SF32">
    <property type="entry name" value="ENDONUCLEASE_EXONUCLEASE_PHOSPHATASE FAMILY DOMAIN-CONTAINING PROTEIN 1"/>
    <property type="match status" value="1"/>
</dbReference>
<dbReference type="InterPro" id="IPR019554">
    <property type="entry name" value="Soluble_ligand-bd"/>
</dbReference>
<keyword evidence="5" id="KW-1185">Reference proteome</keyword>
<name>A0ABQ2FA35_9MICO</name>
<dbReference type="RefSeq" id="WP_022923193.1">
    <property type="nucleotide sequence ID" value="NZ_BMLB01000003.1"/>
</dbReference>
<sequence>MRTATTSAGRPGEDRLERLLAGDDGEDVDRGPAADDPAAPTAEGLDAWDEHPDDRPGRGRHRTVGVPLLSVPQSLRSSELTVGARAVRGLLVLMVAVCLVLGGRWLWTEHVAEATPPERVLPAPSDEHVAANQGGGAPGAGPGSGDGAVEGAEEGPGEATDGAGGARGTAQPEGTGVPEDLVVHVTGAVAEPGVVTVPAGSRVVDAVRAAGGVTDEADQAALNLARPLVDGEQVWVGRPGETPPVTPGPLPGAGGPDGGRQAEGQAAPLDLNTATQADLEELPGVGPVTAGHILTWRDEHGRFSAVEELLEVSGIGERTLAQLEPLVTVGG</sequence>
<evidence type="ECO:0000259" key="3">
    <source>
        <dbReference type="Pfam" id="PF10531"/>
    </source>
</evidence>
<dbReference type="EMBL" id="BMLB01000003">
    <property type="protein sequence ID" value="GGK67549.1"/>
    <property type="molecule type" value="Genomic_DNA"/>
</dbReference>
<dbReference type="SUPFAM" id="SSF47781">
    <property type="entry name" value="RuvA domain 2-like"/>
    <property type="match status" value="1"/>
</dbReference>